<sequence length="45" mass="4680">MRQLAPDEARQARKGRAVFYVLASSLALALVALAAVALMVPVSGP</sequence>
<keyword evidence="1" id="KW-1133">Transmembrane helix</keyword>
<protein>
    <submittedName>
        <fullName evidence="2">Uncharacterized protein</fullName>
    </submittedName>
</protein>
<name>K9HX07_9PROT</name>
<dbReference type="EMBL" id="ANHY01000002">
    <property type="protein sequence ID" value="EKV32681.1"/>
    <property type="molecule type" value="Genomic_DNA"/>
</dbReference>
<reference evidence="2 3" key="1">
    <citation type="journal article" date="2013" name="Genome Announc.">
        <title>Draft Genome Sequence of an Alphaproteobacterium, Caenispirillum salinarum AK4(T), Isolated from a Solar Saltern.</title>
        <authorList>
            <person name="Khatri I."/>
            <person name="Singh A."/>
            <person name="Korpole S."/>
            <person name="Pinnaka A.K."/>
            <person name="Subramanian S."/>
        </authorList>
    </citation>
    <scope>NUCLEOTIDE SEQUENCE [LARGE SCALE GENOMIC DNA]</scope>
    <source>
        <strain evidence="2 3">AK4</strain>
    </source>
</reference>
<keyword evidence="1" id="KW-0472">Membrane</keyword>
<organism evidence="2 3">
    <name type="scientific">Caenispirillum salinarum AK4</name>
    <dbReference type="NCBI Taxonomy" id="1238182"/>
    <lineage>
        <taxon>Bacteria</taxon>
        <taxon>Pseudomonadati</taxon>
        <taxon>Pseudomonadota</taxon>
        <taxon>Alphaproteobacteria</taxon>
        <taxon>Rhodospirillales</taxon>
        <taxon>Novispirillaceae</taxon>
        <taxon>Caenispirillum</taxon>
    </lineage>
</organism>
<proteinExistence type="predicted"/>
<gene>
    <name evidence="2" type="ORF">C882_1518</name>
</gene>
<feature type="transmembrane region" description="Helical" evidence="1">
    <location>
        <begin position="20"/>
        <end position="42"/>
    </location>
</feature>
<evidence type="ECO:0000313" key="2">
    <source>
        <dbReference type="EMBL" id="EKV32681.1"/>
    </source>
</evidence>
<comment type="caution">
    <text evidence="2">The sequence shown here is derived from an EMBL/GenBank/DDBJ whole genome shotgun (WGS) entry which is preliminary data.</text>
</comment>
<dbReference type="Proteomes" id="UP000009881">
    <property type="component" value="Unassembled WGS sequence"/>
</dbReference>
<keyword evidence="1" id="KW-0812">Transmembrane</keyword>
<evidence type="ECO:0000256" key="1">
    <source>
        <dbReference type="SAM" id="Phobius"/>
    </source>
</evidence>
<evidence type="ECO:0000313" key="3">
    <source>
        <dbReference type="Proteomes" id="UP000009881"/>
    </source>
</evidence>
<dbReference type="STRING" id="1238182.C882_1518"/>
<dbReference type="AlphaFoldDB" id="K9HX07"/>
<accession>K9HX07</accession>
<keyword evidence="3" id="KW-1185">Reference proteome</keyword>
<dbReference type="RefSeq" id="WP_009538508.1">
    <property type="nucleotide sequence ID" value="NZ_ANHY01000002.1"/>
</dbReference>